<protein>
    <recommendedName>
        <fullName evidence="3">DUF3179 domain-containing protein</fullName>
    </recommendedName>
</protein>
<proteinExistence type="predicted"/>
<comment type="caution">
    <text evidence="2">The sequence shown here is derived from an EMBL/GenBank/DDBJ whole genome shotgun (WGS) entry which is preliminary data.</text>
</comment>
<sequence length="333" mass="37326">MKQIFIVLAFLGVAFQASAAEIDQKANLEWAENSYWQSEWPKTDFSKASLNLREILSGGVPKDGIRSVDDPQFKPVSDETDIAETEPVVTVLINGKGRAYPLRYLMFHEIVNDTFESKPISVTFCPLCNSSVVFERVLDGKTVEFGTTGKLHNSDLVMYDRLTETWWQQYNGTGIVGELVGKKLKVVASRLESLHLFKQRFPEGDIMVAPARLLGRYGQNPYDRYDSSLSPFLYTGDYDGKIPALARVVVVGDAAYALSYISEVQTLDIGNMRITWQAGQNSALDNRTISRGKDVGNIVVQQMRDGDWVDLPYMVSFAFAYKAFNPDKAIITE</sequence>
<accession>A0A2A4YVI0</accession>
<keyword evidence="1" id="KW-0732">Signal</keyword>
<dbReference type="AlphaFoldDB" id="A0A2A4YVI0"/>
<gene>
    <name evidence="2" type="ORF">COB13_13620</name>
</gene>
<dbReference type="Pfam" id="PF11376">
    <property type="entry name" value="DUF3179"/>
    <property type="match status" value="1"/>
</dbReference>
<organism evidence="2">
    <name type="scientific">OCS116 cluster bacterium</name>
    <dbReference type="NCBI Taxonomy" id="2030921"/>
    <lineage>
        <taxon>Bacteria</taxon>
        <taxon>Pseudomonadati</taxon>
        <taxon>Pseudomonadota</taxon>
        <taxon>Alphaproteobacteria</taxon>
        <taxon>OCS116 cluster</taxon>
    </lineage>
</organism>
<name>A0A2A4YVI0_9PROT</name>
<feature type="chain" id="PRO_5012110797" description="DUF3179 domain-containing protein" evidence="1">
    <location>
        <begin position="20"/>
        <end position="333"/>
    </location>
</feature>
<evidence type="ECO:0000313" key="2">
    <source>
        <dbReference type="EMBL" id="PCI98509.1"/>
    </source>
</evidence>
<reference key="1">
    <citation type="submission" date="2017-08" db="EMBL/GenBank/DDBJ databases">
        <title>A dynamic microbial community with high functional redundancy inhabits the cold, oxic subseafloor aquifer.</title>
        <authorList>
            <person name="Tully B.J."/>
            <person name="Wheat C.G."/>
            <person name="Glazer B.T."/>
            <person name="Huber J.A."/>
        </authorList>
    </citation>
    <scope>NUCLEOTIDE SEQUENCE [LARGE SCALE GENOMIC DNA]</scope>
</reference>
<evidence type="ECO:0000256" key="1">
    <source>
        <dbReference type="SAM" id="SignalP"/>
    </source>
</evidence>
<feature type="signal peptide" evidence="1">
    <location>
        <begin position="1"/>
        <end position="19"/>
    </location>
</feature>
<dbReference type="EMBL" id="NVUS01000021">
    <property type="protein sequence ID" value="PCI98509.1"/>
    <property type="molecule type" value="Genomic_DNA"/>
</dbReference>
<evidence type="ECO:0008006" key="3">
    <source>
        <dbReference type="Google" id="ProtNLM"/>
    </source>
</evidence>
<reference evidence="2" key="2">
    <citation type="journal article" date="2018" name="ISME J.">
        <title>A dynamic microbial community with high functional redundancy inhabits the cold, oxic subseafloor aquifer.</title>
        <authorList>
            <person name="Tully B.J."/>
            <person name="Wheat C.G."/>
            <person name="Glazer B.T."/>
            <person name="Huber J.A."/>
        </authorList>
    </citation>
    <scope>NUCLEOTIDE SEQUENCE</scope>
    <source>
        <strain evidence="2">NORP83</strain>
    </source>
</reference>
<dbReference type="InterPro" id="IPR021516">
    <property type="entry name" value="DUF3179"/>
</dbReference>